<dbReference type="InterPro" id="IPR009577">
    <property type="entry name" value="Sm_multidrug_ex"/>
</dbReference>
<dbReference type="EMBL" id="CYYA01000014">
    <property type="protein sequence ID" value="CUN14071.1"/>
    <property type="molecule type" value="Genomic_DNA"/>
</dbReference>
<dbReference type="PANTHER" id="PTHR36007:SF2">
    <property type="entry name" value="TRANSPORT PROTEIN-RELATED"/>
    <property type="match status" value="1"/>
</dbReference>
<keyword evidence="1" id="KW-0812">Transmembrane</keyword>
<dbReference type="AlphaFoldDB" id="A0A173UGG1"/>
<dbReference type="STRING" id="39490.ERS852448_02046"/>
<sequence length="154" mass="17045">MIFPKLIYTFFVAMIPAVEVKGAIPFGMALQLAPWQAYLMALCGSFFVVCFLAFFTHWFYVECKKHGFLKRFIGWIDKIVTKNKDKIHKYGPLAIFAYVAVPIPGTGTWTGSIIAGVLNMRPGITIFCVMCGNAVAGMIVMLASSGVIHLISRL</sequence>
<evidence type="ECO:0000256" key="1">
    <source>
        <dbReference type="SAM" id="Phobius"/>
    </source>
</evidence>
<dbReference type="PANTHER" id="PTHR36007">
    <property type="entry name" value="TRANSPORT PROTEIN-RELATED"/>
    <property type="match status" value="1"/>
</dbReference>
<name>A0A173UGG1_EUBRA</name>
<dbReference type="Proteomes" id="UP000095492">
    <property type="component" value="Unassembled WGS sequence"/>
</dbReference>
<organism evidence="2 4">
    <name type="scientific">Eubacterium ramulus</name>
    <dbReference type="NCBI Taxonomy" id="39490"/>
    <lineage>
        <taxon>Bacteria</taxon>
        <taxon>Bacillati</taxon>
        <taxon>Bacillota</taxon>
        <taxon>Clostridia</taxon>
        <taxon>Eubacteriales</taxon>
        <taxon>Eubacteriaceae</taxon>
        <taxon>Eubacterium</taxon>
    </lineage>
</organism>
<reference evidence="2 4" key="1">
    <citation type="submission" date="2015-09" db="EMBL/GenBank/DDBJ databases">
        <authorList>
            <consortium name="Pathogen Informatics"/>
        </authorList>
    </citation>
    <scope>NUCLEOTIDE SEQUENCE [LARGE SCALE GENOMIC DNA]</scope>
    <source>
        <strain evidence="2 4">2789STDY5608891</strain>
    </source>
</reference>
<feature type="transmembrane region" description="Helical" evidence="1">
    <location>
        <begin position="38"/>
        <end position="61"/>
    </location>
</feature>
<dbReference type="RefSeq" id="WP_022036136.1">
    <property type="nucleotide sequence ID" value="NZ_CABKSU010000112.1"/>
</dbReference>
<keyword evidence="1" id="KW-0472">Membrane</keyword>
<dbReference type="OrthoDB" id="360192at2"/>
<dbReference type="GeneID" id="42787753"/>
<gene>
    <name evidence="2" type="ORF">ERS852448_02046</name>
    <name evidence="3" type="ORF">GKE72_02200</name>
</gene>
<proteinExistence type="predicted"/>
<evidence type="ECO:0000313" key="2">
    <source>
        <dbReference type="EMBL" id="CUN14071.1"/>
    </source>
</evidence>
<evidence type="ECO:0000313" key="3">
    <source>
        <dbReference type="EMBL" id="MSD14901.1"/>
    </source>
</evidence>
<dbReference type="EMBL" id="WKRA01000002">
    <property type="protein sequence ID" value="MSD14901.1"/>
    <property type="molecule type" value="Genomic_DNA"/>
</dbReference>
<protein>
    <submittedName>
        <fullName evidence="2">Predicted membrane protein</fullName>
    </submittedName>
</protein>
<reference evidence="3 5" key="2">
    <citation type="journal article" date="2019" name="Nat. Med.">
        <title>A library of human gut bacterial isolates paired with longitudinal multiomics data enables mechanistic microbiome research.</title>
        <authorList>
            <person name="Poyet M."/>
            <person name="Groussin M."/>
            <person name="Gibbons S.M."/>
            <person name="Avila-Pacheco J."/>
            <person name="Jiang X."/>
            <person name="Kearney S.M."/>
            <person name="Perrotta A.R."/>
            <person name="Berdy B."/>
            <person name="Zhao S."/>
            <person name="Lieberman T.D."/>
            <person name="Swanson P.K."/>
            <person name="Smith M."/>
            <person name="Roesemann S."/>
            <person name="Alexander J.E."/>
            <person name="Rich S.A."/>
            <person name="Livny J."/>
            <person name="Vlamakis H."/>
            <person name="Clish C."/>
            <person name="Bullock K."/>
            <person name="Deik A."/>
            <person name="Scott J."/>
            <person name="Pierce K.A."/>
            <person name="Xavier R.J."/>
            <person name="Alm E.J."/>
        </authorList>
    </citation>
    <scope>NUCLEOTIDE SEQUENCE [LARGE SCALE GENOMIC DNA]</scope>
    <source>
        <strain evidence="3 5">BIOML-A3</strain>
    </source>
</reference>
<dbReference type="Proteomes" id="UP000431304">
    <property type="component" value="Unassembled WGS sequence"/>
</dbReference>
<feature type="transmembrane region" description="Helical" evidence="1">
    <location>
        <begin position="93"/>
        <end position="118"/>
    </location>
</feature>
<keyword evidence="1" id="KW-1133">Transmembrane helix</keyword>
<dbReference type="Pfam" id="PF06695">
    <property type="entry name" value="Sm_multidrug_ex"/>
    <property type="match status" value="1"/>
</dbReference>
<evidence type="ECO:0000313" key="4">
    <source>
        <dbReference type="Proteomes" id="UP000095492"/>
    </source>
</evidence>
<evidence type="ECO:0000313" key="5">
    <source>
        <dbReference type="Proteomes" id="UP000431304"/>
    </source>
</evidence>
<accession>A0A173UGG1</accession>
<feature type="transmembrane region" description="Helical" evidence="1">
    <location>
        <begin position="124"/>
        <end position="151"/>
    </location>
</feature>